<protein>
    <submittedName>
        <fullName evidence="1">DUF3572 family protein</fullName>
    </submittedName>
</protein>
<dbReference type="InterPro" id="IPR021955">
    <property type="entry name" value="DUF3572"/>
</dbReference>
<name>A0A396RRV9_9SPHN</name>
<gene>
    <name evidence="1" type="ORF">D1610_00975</name>
</gene>
<organism evidence="1 2">
    <name type="scientific">Sphingomonas gilva</name>
    <dbReference type="NCBI Taxonomy" id="2305907"/>
    <lineage>
        <taxon>Bacteria</taxon>
        <taxon>Pseudomonadati</taxon>
        <taxon>Pseudomonadota</taxon>
        <taxon>Alphaproteobacteria</taxon>
        <taxon>Sphingomonadales</taxon>
        <taxon>Sphingomonadaceae</taxon>
        <taxon>Sphingomonas</taxon>
    </lineage>
</organism>
<evidence type="ECO:0000313" key="2">
    <source>
        <dbReference type="Proteomes" id="UP000266693"/>
    </source>
</evidence>
<dbReference type="Proteomes" id="UP000266693">
    <property type="component" value="Unassembled WGS sequence"/>
</dbReference>
<accession>A0A396RRV9</accession>
<evidence type="ECO:0000313" key="1">
    <source>
        <dbReference type="EMBL" id="RHW19407.1"/>
    </source>
</evidence>
<dbReference type="AlphaFoldDB" id="A0A396RRV9"/>
<keyword evidence="2" id="KW-1185">Reference proteome</keyword>
<comment type="caution">
    <text evidence="1">The sequence shown here is derived from an EMBL/GenBank/DDBJ whole genome shotgun (WGS) entry which is preliminary data.</text>
</comment>
<dbReference type="OrthoDB" id="7356934at2"/>
<sequence length="93" mass="10241">MDTNRGVPDRDGAEALALHALIWALKDEVRAERLFQLTGLTPEDLRMRAGTTDVQVAVLAFLEGHEPDLIACARALETTPLTLVQTRMMLEGL</sequence>
<reference evidence="1 2" key="1">
    <citation type="submission" date="2018-08" db="EMBL/GenBank/DDBJ databases">
        <title>The multiple taxonomic identification of Sphingomonas gilva.</title>
        <authorList>
            <person name="Zhu D."/>
            <person name="Zheng S."/>
        </authorList>
    </citation>
    <scope>NUCLEOTIDE SEQUENCE [LARGE SCALE GENOMIC DNA]</scope>
    <source>
        <strain evidence="1 2">ZDH117</strain>
    </source>
</reference>
<dbReference type="RefSeq" id="WP_118862913.1">
    <property type="nucleotide sequence ID" value="NZ_QWLV01000001.1"/>
</dbReference>
<dbReference type="EMBL" id="QWLV01000001">
    <property type="protein sequence ID" value="RHW19407.1"/>
    <property type="molecule type" value="Genomic_DNA"/>
</dbReference>
<dbReference type="Pfam" id="PF12096">
    <property type="entry name" value="DUF3572"/>
    <property type="match status" value="1"/>
</dbReference>
<proteinExistence type="predicted"/>